<feature type="signal peptide" evidence="2">
    <location>
        <begin position="1"/>
        <end position="26"/>
    </location>
</feature>
<evidence type="ECO:0000256" key="2">
    <source>
        <dbReference type="SAM" id="SignalP"/>
    </source>
</evidence>
<evidence type="ECO:0000313" key="4">
    <source>
        <dbReference type="Proteomes" id="UP000655287"/>
    </source>
</evidence>
<organism evidence="3 4">
    <name type="scientific">Sphaerisporangium rufum</name>
    <dbReference type="NCBI Taxonomy" id="1381558"/>
    <lineage>
        <taxon>Bacteria</taxon>
        <taxon>Bacillati</taxon>
        <taxon>Actinomycetota</taxon>
        <taxon>Actinomycetes</taxon>
        <taxon>Streptosporangiales</taxon>
        <taxon>Streptosporangiaceae</taxon>
        <taxon>Sphaerisporangium</taxon>
    </lineage>
</organism>
<dbReference type="EMBL" id="BOOU01000088">
    <property type="protein sequence ID" value="GII81135.1"/>
    <property type="molecule type" value="Genomic_DNA"/>
</dbReference>
<gene>
    <name evidence="3" type="ORF">Sru01_61170</name>
</gene>
<evidence type="ECO:0000313" key="3">
    <source>
        <dbReference type="EMBL" id="GII81135.1"/>
    </source>
</evidence>
<protein>
    <recommendedName>
        <fullName evidence="5">TIGR03118 family protein</fullName>
    </recommendedName>
</protein>
<feature type="region of interest" description="Disordered" evidence="1">
    <location>
        <begin position="371"/>
        <end position="402"/>
    </location>
</feature>
<dbReference type="AlphaFoldDB" id="A0A919V891"/>
<name>A0A919V891_9ACTN</name>
<evidence type="ECO:0008006" key="5">
    <source>
        <dbReference type="Google" id="ProtNLM"/>
    </source>
</evidence>
<keyword evidence="2" id="KW-0732">Signal</keyword>
<dbReference type="InterPro" id="IPR017549">
    <property type="entry name" value="APMV_L690"/>
</dbReference>
<dbReference type="InterPro" id="IPR015943">
    <property type="entry name" value="WD40/YVTN_repeat-like_dom_sf"/>
</dbReference>
<dbReference type="NCBIfam" id="TIGR03118">
    <property type="entry name" value="PEPCTERM_chp_1"/>
    <property type="match status" value="1"/>
</dbReference>
<keyword evidence="4" id="KW-1185">Reference proteome</keyword>
<feature type="chain" id="PRO_5037663792" description="TIGR03118 family protein" evidence="2">
    <location>
        <begin position="27"/>
        <end position="402"/>
    </location>
</feature>
<evidence type="ECO:0000256" key="1">
    <source>
        <dbReference type="SAM" id="MobiDB-lite"/>
    </source>
</evidence>
<dbReference type="SUPFAM" id="SSF75011">
    <property type="entry name" value="3-carboxy-cis,cis-mucoante lactonizing enzyme"/>
    <property type="match status" value="1"/>
</dbReference>
<comment type="caution">
    <text evidence="3">The sequence shown here is derived from an EMBL/GenBank/DDBJ whole genome shotgun (WGS) entry which is preliminary data.</text>
</comment>
<proteinExistence type="predicted"/>
<reference evidence="3" key="1">
    <citation type="submission" date="2021-01" db="EMBL/GenBank/DDBJ databases">
        <title>Whole genome shotgun sequence of Sphaerisporangium rufum NBRC 109079.</title>
        <authorList>
            <person name="Komaki H."/>
            <person name="Tamura T."/>
        </authorList>
    </citation>
    <scope>NUCLEOTIDE SEQUENCE</scope>
    <source>
        <strain evidence="3">NBRC 109079</strain>
    </source>
</reference>
<dbReference type="Proteomes" id="UP000655287">
    <property type="component" value="Unassembled WGS sequence"/>
</dbReference>
<accession>A0A919V891</accession>
<sequence>MRPRTVTLCAAALVLGISTGTIPAHAMSESTQSKETAKTATTPRNSAAITRVPLISDLAGKADVTDAKVVNPWGLAMGKTLWVSNAGTGTATVYSGMPGNLTKEKTEVWIPGGTPTGQVFNSEGGFEIASKGNKGPASFIFASPSGAITGWNAEVDPANAIIAAFTRGADYKGLALMRTNRGPFLLAADFKNNRIDVWDDDFRKVRLSKRSYRDPRMPRDYHAYNVEIIGNSVFVAYAKRDPATGKSIAGKGLGFISQFDATGRYMRRVQSRGPLNAPWAMAVAPRNFGAYSGAVLVGNFGDGVINAWNPRNNRYLGPLRDSAGKVIAIEGLWDLERGTAAVGGENAMWYAAGIQKAQHGVIGVLMPASAAGGSGSGSGSGSATPKSNSGGSQNYNSNSSGY</sequence>
<dbReference type="Gene3D" id="2.130.10.10">
    <property type="entry name" value="YVTN repeat-like/Quinoprotein amine dehydrogenase"/>
    <property type="match status" value="1"/>
</dbReference>
<dbReference type="RefSeq" id="WP_203992938.1">
    <property type="nucleotide sequence ID" value="NZ_BOOU01000088.1"/>
</dbReference>
<feature type="compositionally biased region" description="Low complexity" evidence="1">
    <location>
        <begin position="381"/>
        <end position="402"/>
    </location>
</feature>